<sequence length="474" mass="53280">MILNYGLNINFDIFNLIFKMKSILLIEDDLTYAKIIRIFLEKNGFEVTPCETLKGALLEIQKRPYDLAITDYRLPDGTGMEFLEYCNKNCPQIPVILITNYSDIRTAVRSMKLGAAEYITKPINPDELLLTVRESLTIPEKTQKASPKTGSEPGYFVGKSQRALSLENQISQVAPTDMSVLVLGESGTGKEFISRRIHEKSLRKNGPFVAVDCGALSPDLAASELFGHVKGAFTGAVDNKTGHFEAANQGTLFLDEIGNLSYEVQMKLLRAIQERKIRKVGGNKDVSVDVRIIAATNENLRDTATKGSFREDLFYRINEFTLEAIPLRERREDLREILELFLAQSNSFLGKTVTGFSDEVYRIFENYPWPGNLRELKNVMRRAVLLTGHGVVSVQAIPSELTAPLPSDENTVPIGQNPTASSAVTLRDQFEEQERELILRTLEAVRHNKSQAAKQLKMDRKTLYAKIEKYGIYS</sequence>
<dbReference type="InterPro" id="IPR009057">
    <property type="entry name" value="Homeodomain-like_sf"/>
</dbReference>
<name>R7ZKZ0_9BACT</name>
<evidence type="ECO:0000313" key="9">
    <source>
        <dbReference type="Proteomes" id="UP000013909"/>
    </source>
</evidence>
<dbReference type="InterPro" id="IPR027417">
    <property type="entry name" value="P-loop_NTPase"/>
</dbReference>
<dbReference type="Gene3D" id="1.10.8.60">
    <property type="match status" value="1"/>
</dbReference>
<dbReference type="InterPro" id="IPR002078">
    <property type="entry name" value="Sigma_54_int"/>
</dbReference>
<dbReference type="InterPro" id="IPR011006">
    <property type="entry name" value="CheY-like_superfamily"/>
</dbReference>
<dbReference type="GO" id="GO:0005524">
    <property type="term" value="F:ATP binding"/>
    <property type="evidence" value="ECO:0007669"/>
    <property type="project" value="UniProtKB-KW"/>
</dbReference>
<feature type="domain" description="Response regulatory" evidence="7">
    <location>
        <begin position="22"/>
        <end position="136"/>
    </location>
</feature>
<keyword evidence="5" id="KW-0597">Phosphoprotein</keyword>
<dbReference type="PROSITE" id="PS50045">
    <property type="entry name" value="SIGMA54_INTERACT_4"/>
    <property type="match status" value="1"/>
</dbReference>
<proteinExistence type="predicted"/>
<evidence type="ECO:0000256" key="5">
    <source>
        <dbReference type="PROSITE-ProRule" id="PRU00169"/>
    </source>
</evidence>
<dbReference type="Gene3D" id="3.40.50.300">
    <property type="entry name" value="P-loop containing nucleotide triphosphate hydrolases"/>
    <property type="match status" value="1"/>
</dbReference>
<protein>
    <submittedName>
        <fullName evidence="8">Two component, sigma54 specific, transcriptional regulator, Fis family</fullName>
    </submittedName>
</protein>
<keyword evidence="2" id="KW-0067">ATP-binding</keyword>
<evidence type="ECO:0000259" key="6">
    <source>
        <dbReference type="PROSITE" id="PS50045"/>
    </source>
</evidence>
<comment type="caution">
    <text evidence="8">The sequence shown here is derived from an EMBL/GenBank/DDBJ whole genome shotgun (WGS) entry which is preliminary data.</text>
</comment>
<reference evidence="8 9" key="1">
    <citation type="submission" date="2013-02" db="EMBL/GenBank/DDBJ databases">
        <title>A novel strain isolated from Lonar lake, Maharashtra, India.</title>
        <authorList>
            <person name="Singh A."/>
        </authorList>
    </citation>
    <scope>NUCLEOTIDE SEQUENCE [LARGE SCALE GENOMIC DNA]</scope>
    <source>
        <strain evidence="8 9">AK24</strain>
    </source>
</reference>
<dbReference type="STRING" id="1232681.ADIS_4853"/>
<dbReference type="SUPFAM" id="SSF52540">
    <property type="entry name" value="P-loop containing nucleoside triphosphate hydrolases"/>
    <property type="match status" value="1"/>
</dbReference>
<dbReference type="PROSITE" id="PS00688">
    <property type="entry name" value="SIGMA54_INTERACT_3"/>
    <property type="match status" value="1"/>
</dbReference>
<dbReference type="SUPFAM" id="SSF46689">
    <property type="entry name" value="Homeodomain-like"/>
    <property type="match status" value="1"/>
</dbReference>
<dbReference type="EMBL" id="AQHR01000126">
    <property type="protein sequence ID" value="EON74742.1"/>
    <property type="molecule type" value="Genomic_DNA"/>
</dbReference>
<dbReference type="CDD" id="cd00009">
    <property type="entry name" value="AAA"/>
    <property type="match status" value="1"/>
</dbReference>
<organism evidence="8 9">
    <name type="scientific">Lunatimonas lonarensis</name>
    <dbReference type="NCBI Taxonomy" id="1232681"/>
    <lineage>
        <taxon>Bacteria</taxon>
        <taxon>Pseudomonadati</taxon>
        <taxon>Bacteroidota</taxon>
        <taxon>Cytophagia</taxon>
        <taxon>Cytophagales</taxon>
        <taxon>Cyclobacteriaceae</taxon>
    </lineage>
</organism>
<dbReference type="SMART" id="SM00382">
    <property type="entry name" value="AAA"/>
    <property type="match status" value="1"/>
</dbReference>
<dbReference type="Pfam" id="PF00072">
    <property type="entry name" value="Response_reg"/>
    <property type="match status" value="1"/>
</dbReference>
<gene>
    <name evidence="8" type="ORF">ADIS_4853</name>
</gene>
<dbReference type="GO" id="GO:0043565">
    <property type="term" value="F:sequence-specific DNA binding"/>
    <property type="evidence" value="ECO:0007669"/>
    <property type="project" value="InterPro"/>
</dbReference>
<evidence type="ECO:0000256" key="4">
    <source>
        <dbReference type="ARBA" id="ARBA00023163"/>
    </source>
</evidence>
<dbReference type="SUPFAM" id="SSF52172">
    <property type="entry name" value="CheY-like"/>
    <property type="match status" value="1"/>
</dbReference>
<dbReference type="Pfam" id="PF00158">
    <property type="entry name" value="Sigma54_activat"/>
    <property type="match status" value="1"/>
</dbReference>
<dbReference type="PANTHER" id="PTHR32071">
    <property type="entry name" value="TRANSCRIPTIONAL REGULATORY PROTEIN"/>
    <property type="match status" value="1"/>
</dbReference>
<dbReference type="PROSITE" id="PS50110">
    <property type="entry name" value="RESPONSE_REGULATORY"/>
    <property type="match status" value="1"/>
</dbReference>
<dbReference type="InterPro" id="IPR025662">
    <property type="entry name" value="Sigma_54_int_dom_ATP-bd_1"/>
</dbReference>
<evidence type="ECO:0000256" key="1">
    <source>
        <dbReference type="ARBA" id="ARBA00022741"/>
    </source>
</evidence>
<evidence type="ECO:0000313" key="8">
    <source>
        <dbReference type="EMBL" id="EON74742.1"/>
    </source>
</evidence>
<dbReference type="Gene3D" id="1.10.10.60">
    <property type="entry name" value="Homeodomain-like"/>
    <property type="match status" value="1"/>
</dbReference>
<dbReference type="InterPro" id="IPR003593">
    <property type="entry name" value="AAA+_ATPase"/>
</dbReference>
<dbReference type="PANTHER" id="PTHR32071:SF81">
    <property type="entry name" value="PROPIONATE CATABOLISM OPERON REGULATORY PROTEIN"/>
    <property type="match status" value="1"/>
</dbReference>
<keyword evidence="9" id="KW-1185">Reference proteome</keyword>
<dbReference type="AlphaFoldDB" id="R7ZKZ0"/>
<keyword evidence="1" id="KW-0547">Nucleotide-binding</keyword>
<evidence type="ECO:0000256" key="2">
    <source>
        <dbReference type="ARBA" id="ARBA00022840"/>
    </source>
</evidence>
<dbReference type="SMART" id="SM00448">
    <property type="entry name" value="REC"/>
    <property type="match status" value="1"/>
</dbReference>
<dbReference type="InterPro" id="IPR025944">
    <property type="entry name" value="Sigma_54_int_dom_CS"/>
</dbReference>
<dbReference type="PROSITE" id="PS00675">
    <property type="entry name" value="SIGMA54_INTERACT_1"/>
    <property type="match status" value="1"/>
</dbReference>
<dbReference type="Gene3D" id="3.40.50.2300">
    <property type="match status" value="1"/>
</dbReference>
<dbReference type="InterPro" id="IPR058031">
    <property type="entry name" value="AAA_lid_NorR"/>
</dbReference>
<dbReference type="InterPro" id="IPR002197">
    <property type="entry name" value="HTH_Fis"/>
</dbReference>
<dbReference type="PATRIC" id="fig|1288963.3.peg.4839"/>
<dbReference type="Proteomes" id="UP000013909">
    <property type="component" value="Unassembled WGS sequence"/>
</dbReference>
<evidence type="ECO:0000259" key="7">
    <source>
        <dbReference type="PROSITE" id="PS50110"/>
    </source>
</evidence>
<dbReference type="FunFam" id="3.40.50.300:FF:000006">
    <property type="entry name" value="DNA-binding transcriptional regulator NtrC"/>
    <property type="match status" value="1"/>
</dbReference>
<dbReference type="GO" id="GO:0000160">
    <property type="term" value="P:phosphorelay signal transduction system"/>
    <property type="evidence" value="ECO:0007669"/>
    <property type="project" value="InterPro"/>
</dbReference>
<keyword evidence="4" id="KW-0804">Transcription</keyword>
<feature type="domain" description="Sigma-54 factor interaction" evidence="6">
    <location>
        <begin position="156"/>
        <end position="385"/>
    </location>
</feature>
<dbReference type="PRINTS" id="PR01590">
    <property type="entry name" value="HTHFIS"/>
</dbReference>
<dbReference type="GO" id="GO:0006355">
    <property type="term" value="P:regulation of DNA-templated transcription"/>
    <property type="evidence" value="ECO:0007669"/>
    <property type="project" value="InterPro"/>
</dbReference>
<dbReference type="Pfam" id="PF25601">
    <property type="entry name" value="AAA_lid_14"/>
    <property type="match status" value="1"/>
</dbReference>
<dbReference type="InterPro" id="IPR001789">
    <property type="entry name" value="Sig_transdc_resp-reg_receiver"/>
</dbReference>
<keyword evidence="3" id="KW-0805">Transcription regulation</keyword>
<evidence type="ECO:0000256" key="3">
    <source>
        <dbReference type="ARBA" id="ARBA00023015"/>
    </source>
</evidence>
<accession>R7ZKZ0</accession>
<feature type="modified residue" description="4-aspartylphosphate" evidence="5">
    <location>
        <position position="71"/>
    </location>
</feature>
<dbReference type="Pfam" id="PF02954">
    <property type="entry name" value="HTH_8"/>
    <property type="match status" value="1"/>
</dbReference>